<proteinExistence type="predicted"/>
<dbReference type="SUPFAM" id="SSF50494">
    <property type="entry name" value="Trypsin-like serine proteases"/>
    <property type="match status" value="1"/>
</dbReference>
<comment type="caution">
    <text evidence="1">The sequence shown here is derived from an EMBL/GenBank/DDBJ whole genome shotgun (WGS) entry which is preliminary data.</text>
</comment>
<accession>A0A7C5HMG2</accession>
<dbReference type="EMBL" id="DRSQ01000095">
    <property type="protein sequence ID" value="HHE31900.1"/>
    <property type="molecule type" value="Genomic_DNA"/>
</dbReference>
<reference evidence="1" key="1">
    <citation type="journal article" date="2020" name="mSystems">
        <title>Genome- and Community-Level Interaction Insights into Carbon Utilization and Element Cycling Functions of Hydrothermarchaeota in Hydrothermal Sediment.</title>
        <authorList>
            <person name="Zhou Z."/>
            <person name="Liu Y."/>
            <person name="Xu W."/>
            <person name="Pan J."/>
            <person name="Luo Z.H."/>
            <person name="Li M."/>
        </authorList>
    </citation>
    <scope>NUCLEOTIDE SEQUENCE [LARGE SCALE GENOMIC DNA]</scope>
    <source>
        <strain evidence="1">HyVt-633</strain>
    </source>
</reference>
<gene>
    <name evidence="1" type="ORF">ENL07_04555</name>
</gene>
<dbReference type="AlphaFoldDB" id="A0A7C5HMG2"/>
<evidence type="ECO:0000313" key="1">
    <source>
        <dbReference type="EMBL" id="HHE31900.1"/>
    </source>
</evidence>
<organism evidence="1">
    <name type="scientific">Chlorobaculum parvum</name>
    <dbReference type="NCBI Taxonomy" id="274539"/>
    <lineage>
        <taxon>Bacteria</taxon>
        <taxon>Pseudomonadati</taxon>
        <taxon>Chlorobiota</taxon>
        <taxon>Chlorobiia</taxon>
        <taxon>Chlorobiales</taxon>
        <taxon>Chlorobiaceae</taxon>
        <taxon>Chlorobaculum</taxon>
    </lineage>
</organism>
<sequence>MKRVLLSLLMIGLLCLIPAVSRAKMAIYDYHAAINSRFYSEADKNFIGDPYDFSGVGQSNSSDRWATLVSDNCFISANHYHPGVGETITFYETNDLSGTSYSYTVTGGQRIGTTDLWIGWFDTAVDTSIERYEVLDMANDGDYTGLELYIYGKPNVVGTNTIDWVDNETNVLGSYHTIWYDYDSIANEARLQSGDSGAPSFAVVNSSLALVGVHSAVCKDLNSSIDTFVPAYLDEVNIVITEQNQLPTTVPEPGMFSYLLVISCYLWVQRRHNSAA</sequence>
<dbReference type="InterPro" id="IPR009003">
    <property type="entry name" value="Peptidase_S1_PA"/>
</dbReference>
<name>A0A7C5HMG2_9CHLB</name>
<dbReference type="Proteomes" id="UP000886058">
    <property type="component" value="Unassembled WGS sequence"/>
</dbReference>
<protein>
    <recommendedName>
        <fullName evidence="2">Serine protease</fullName>
    </recommendedName>
</protein>
<evidence type="ECO:0008006" key="2">
    <source>
        <dbReference type="Google" id="ProtNLM"/>
    </source>
</evidence>